<reference evidence="1" key="2">
    <citation type="journal article" date="2022" name="New Phytol.">
        <title>Evolutionary transition to the ectomycorrhizal habit in the genomes of a hyperdiverse lineage of mushroom-forming fungi.</title>
        <authorList>
            <person name="Looney B."/>
            <person name="Miyauchi S."/>
            <person name="Morin E."/>
            <person name="Drula E."/>
            <person name="Courty P.E."/>
            <person name="Kohler A."/>
            <person name="Kuo A."/>
            <person name="LaButti K."/>
            <person name="Pangilinan J."/>
            <person name="Lipzen A."/>
            <person name="Riley R."/>
            <person name="Andreopoulos W."/>
            <person name="He G."/>
            <person name="Johnson J."/>
            <person name="Nolan M."/>
            <person name="Tritt A."/>
            <person name="Barry K.W."/>
            <person name="Grigoriev I.V."/>
            <person name="Nagy L.G."/>
            <person name="Hibbett D."/>
            <person name="Henrissat B."/>
            <person name="Matheny P.B."/>
            <person name="Labbe J."/>
            <person name="Martin F.M."/>
        </authorList>
    </citation>
    <scope>NUCLEOTIDE SEQUENCE</scope>
    <source>
        <strain evidence="1">FP105234-sp</strain>
    </source>
</reference>
<reference evidence="1" key="1">
    <citation type="submission" date="2021-02" db="EMBL/GenBank/DDBJ databases">
        <authorList>
            <consortium name="DOE Joint Genome Institute"/>
            <person name="Ahrendt S."/>
            <person name="Looney B.P."/>
            <person name="Miyauchi S."/>
            <person name="Morin E."/>
            <person name="Drula E."/>
            <person name="Courty P.E."/>
            <person name="Chicoki N."/>
            <person name="Fauchery L."/>
            <person name="Kohler A."/>
            <person name="Kuo A."/>
            <person name="Labutti K."/>
            <person name="Pangilinan J."/>
            <person name="Lipzen A."/>
            <person name="Riley R."/>
            <person name="Andreopoulos W."/>
            <person name="He G."/>
            <person name="Johnson J."/>
            <person name="Barry K.W."/>
            <person name="Grigoriev I.V."/>
            <person name="Nagy L."/>
            <person name="Hibbett D."/>
            <person name="Henrissat B."/>
            <person name="Matheny P.B."/>
            <person name="Labbe J."/>
            <person name="Martin F."/>
        </authorList>
    </citation>
    <scope>NUCLEOTIDE SEQUENCE</scope>
    <source>
        <strain evidence="1">FP105234-sp</strain>
    </source>
</reference>
<evidence type="ECO:0000313" key="1">
    <source>
        <dbReference type="EMBL" id="KAI0042471.1"/>
    </source>
</evidence>
<feature type="non-terminal residue" evidence="1">
    <location>
        <position position="140"/>
    </location>
</feature>
<proteinExistence type="predicted"/>
<dbReference type="Proteomes" id="UP000814033">
    <property type="component" value="Unassembled WGS sequence"/>
</dbReference>
<name>A0ACB8RFL1_9AGAM</name>
<evidence type="ECO:0000313" key="2">
    <source>
        <dbReference type="Proteomes" id="UP000814033"/>
    </source>
</evidence>
<dbReference type="EMBL" id="MU276064">
    <property type="protein sequence ID" value="KAI0042471.1"/>
    <property type="molecule type" value="Genomic_DNA"/>
</dbReference>
<organism evidence="1 2">
    <name type="scientific">Auriscalpium vulgare</name>
    <dbReference type="NCBI Taxonomy" id="40419"/>
    <lineage>
        <taxon>Eukaryota</taxon>
        <taxon>Fungi</taxon>
        <taxon>Dikarya</taxon>
        <taxon>Basidiomycota</taxon>
        <taxon>Agaricomycotina</taxon>
        <taxon>Agaricomycetes</taxon>
        <taxon>Russulales</taxon>
        <taxon>Auriscalpiaceae</taxon>
        <taxon>Auriscalpium</taxon>
    </lineage>
</organism>
<gene>
    <name evidence="1" type="ORF">FA95DRAFT_1500047</name>
</gene>
<protein>
    <submittedName>
        <fullName evidence="1">Uncharacterized protein</fullName>
    </submittedName>
</protein>
<sequence>MFEGVPSVDPTHALHALQEEEDALLQVKGATLSALRSRRNAYSPIYRLPAEVMAEIFSHLAAAYRPDSDRGWITKFSYGWILVTWVSRLWRQLALAHTSLWADISFDLGPRWAKEMSLRAASSPLTVTVTNGPFTVFHAD</sequence>
<keyword evidence="2" id="KW-1185">Reference proteome</keyword>
<accession>A0ACB8RFL1</accession>
<comment type="caution">
    <text evidence="1">The sequence shown here is derived from an EMBL/GenBank/DDBJ whole genome shotgun (WGS) entry which is preliminary data.</text>
</comment>